<dbReference type="AlphaFoldDB" id="A0A9Q1ELI7"/>
<accession>A0A9Q1ELI7</accession>
<gene>
    <name evidence="2" type="ORF">SKAU_G00332980</name>
</gene>
<evidence type="ECO:0000313" key="3">
    <source>
        <dbReference type="Proteomes" id="UP001152622"/>
    </source>
</evidence>
<reference evidence="2" key="1">
    <citation type="journal article" date="2023" name="Science">
        <title>Genome structures resolve the early diversification of teleost fishes.</title>
        <authorList>
            <person name="Parey E."/>
            <person name="Louis A."/>
            <person name="Montfort J."/>
            <person name="Bouchez O."/>
            <person name="Roques C."/>
            <person name="Iampietro C."/>
            <person name="Lluch J."/>
            <person name="Castinel A."/>
            <person name="Donnadieu C."/>
            <person name="Desvignes T."/>
            <person name="Floi Bucao C."/>
            <person name="Jouanno E."/>
            <person name="Wen M."/>
            <person name="Mejri S."/>
            <person name="Dirks R."/>
            <person name="Jansen H."/>
            <person name="Henkel C."/>
            <person name="Chen W.J."/>
            <person name="Zahm M."/>
            <person name="Cabau C."/>
            <person name="Klopp C."/>
            <person name="Thompson A.W."/>
            <person name="Robinson-Rechavi M."/>
            <person name="Braasch I."/>
            <person name="Lecointre G."/>
            <person name="Bobe J."/>
            <person name="Postlethwait J.H."/>
            <person name="Berthelot C."/>
            <person name="Roest Crollius H."/>
            <person name="Guiguen Y."/>
        </authorList>
    </citation>
    <scope>NUCLEOTIDE SEQUENCE</scope>
    <source>
        <strain evidence="2">WJC10195</strain>
    </source>
</reference>
<name>A0A9Q1ELI7_SYNKA</name>
<sequence>MARIRNSRKIWKDRLKCSDSAALGEGRDLISLGNPDRHRRANEPRTQAGANENSPTLPYELRRATHTVQKVPESPLTTWPVIGSFGPVTFFPMLCENTGAGACVADVGGNDTACTEAPLLTLKRSRPLRILHWLLILYQNTSQRN</sequence>
<dbReference type="Proteomes" id="UP001152622">
    <property type="component" value="Chromosome 15"/>
</dbReference>
<evidence type="ECO:0000313" key="2">
    <source>
        <dbReference type="EMBL" id="KAJ8341007.1"/>
    </source>
</evidence>
<protein>
    <submittedName>
        <fullName evidence="2">Uncharacterized protein</fullName>
    </submittedName>
</protein>
<evidence type="ECO:0000256" key="1">
    <source>
        <dbReference type="SAM" id="MobiDB-lite"/>
    </source>
</evidence>
<organism evidence="2 3">
    <name type="scientific">Synaphobranchus kaupii</name>
    <name type="common">Kaup's arrowtooth eel</name>
    <dbReference type="NCBI Taxonomy" id="118154"/>
    <lineage>
        <taxon>Eukaryota</taxon>
        <taxon>Metazoa</taxon>
        <taxon>Chordata</taxon>
        <taxon>Craniata</taxon>
        <taxon>Vertebrata</taxon>
        <taxon>Euteleostomi</taxon>
        <taxon>Actinopterygii</taxon>
        <taxon>Neopterygii</taxon>
        <taxon>Teleostei</taxon>
        <taxon>Anguilliformes</taxon>
        <taxon>Synaphobranchidae</taxon>
        <taxon>Synaphobranchus</taxon>
    </lineage>
</organism>
<dbReference type="EMBL" id="JAINUF010000015">
    <property type="protein sequence ID" value="KAJ8341007.1"/>
    <property type="molecule type" value="Genomic_DNA"/>
</dbReference>
<proteinExistence type="predicted"/>
<feature type="compositionally biased region" description="Polar residues" evidence="1">
    <location>
        <begin position="44"/>
        <end position="56"/>
    </location>
</feature>
<comment type="caution">
    <text evidence="2">The sequence shown here is derived from an EMBL/GenBank/DDBJ whole genome shotgun (WGS) entry which is preliminary data.</text>
</comment>
<keyword evidence="3" id="KW-1185">Reference proteome</keyword>
<feature type="region of interest" description="Disordered" evidence="1">
    <location>
        <begin position="28"/>
        <end position="56"/>
    </location>
</feature>